<comment type="cofactor">
    <cofactor evidence="14">
        <name>Zn(2+)</name>
        <dbReference type="ChEBI" id="CHEBI:29105"/>
    </cofactor>
    <text evidence="14">Binds 1 zinc ion.</text>
</comment>
<feature type="domain" description="CMP/dCMP-type deaminase" evidence="16">
    <location>
        <begin position="14"/>
        <end position="136"/>
    </location>
</feature>
<keyword evidence="11" id="KW-0511">Multifunctional enzyme</keyword>
<dbReference type="EC" id="1.1.1.193" evidence="14"/>
<dbReference type="InterPro" id="IPR016193">
    <property type="entry name" value="Cytidine_deaminase-like"/>
</dbReference>
<dbReference type="PIRSF" id="PIRSF006769">
    <property type="entry name" value="RibD"/>
    <property type="match status" value="1"/>
</dbReference>
<proteinExistence type="inferred from homology"/>
<dbReference type="EC" id="3.5.4.26" evidence="14"/>
<reference evidence="17 18" key="1">
    <citation type="submission" date="2019-04" db="EMBL/GenBank/DDBJ databases">
        <title>Rhodococcus oryzae sp. nov., a novel actinomycete isolated from rhizosphere soil of rice (Oryza sativa L.).</title>
        <authorList>
            <person name="Li C."/>
        </authorList>
    </citation>
    <scope>NUCLEOTIDE SEQUENCE [LARGE SCALE GENOMIC DNA]</scope>
    <source>
        <strain evidence="17 18">NEAU-CX67</strain>
    </source>
</reference>
<dbReference type="InterPro" id="IPR050765">
    <property type="entry name" value="Riboflavin_Biosynth_HTPR"/>
</dbReference>
<evidence type="ECO:0000256" key="12">
    <source>
        <dbReference type="ARBA" id="ARBA00049861"/>
    </source>
</evidence>
<evidence type="ECO:0000313" key="18">
    <source>
        <dbReference type="Proteomes" id="UP000305109"/>
    </source>
</evidence>
<dbReference type="CDD" id="cd01284">
    <property type="entry name" value="Riboflavin_deaminase-reductase"/>
    <property type="match status" value="1"/>
</dbReference>
<evidence type="ECO:0000256" key="11">
    <source>
        <dbReference type="ARBA" id="ARBA00023268"/>
    </source>
</evidence>
<evidence type="ECO:0000256" key="15">
    <source>
        <dbReference type="SAM" id="MobiDB-lite"/>
    </source>
</evidence>
<comment type="catalytic activity">
    <reaction evidence="12 14">
        <text>5-amino-6-(5-phospho-D-ribitylamino)uracil + NADP(+) = 5-amino-6-(5-phospho-D-ribosylamino)uracil + NADPH + H(+)</text>
        <dbReference type="Rhea" id="RHEA:17845"/>
        <dbReference type="ChEBI" id="CHEBI:15378"/>
        <dbReference type="ChEBI" id="CHEBI:57783"/>
        <dbReference type="ChEBI" id="CHEBI:58349"/>
        <dbReference type="ChEBI" id="CHEBI:58421"/>
        <dbReference type="ChEBI" id="CHEBI:58453"/>
        <dbReference type="EC" id="1.1.1.193"/>
    </reaction>
</comment>
<evidence type="ECO:0000256" key="1">
    <source>
        <dbReference type="ARBA" id="ARBA00002151"/>
    </source>
</evidence>
<dbReference type="PANTHER" id="PTHR38011:SF7">
    <property type="entry name" value="2,5-DIAMINO-6-RIBOSYLAMINO-4(3H)-PYRIMIDINONE 5'-PHOSPHATE REDUCTASE"/>
    <property type="match status" value="1"/>
</dbReference>
<keyword evidence="18" id="KW-1185">Reference proteome</keyword>
<dbReference type="GO" id="GO:0008703">
    <property type="term" value="F:5-amino-6-(5-phosphoribosylamino)uracil reductase activity"/>
    <property type="evidence" value="ECO:0007669"/>
    <property type="project" value="UniProtKB-EC"/>
</dbReference>
<dbReference type="PANTHER" id="PTHR38011">
    <property type="entry name" value="DIHYDROFOLATE REDUCTASE FAMILY PROTEIN (AFU_ORTHOLOGUE AFUA_8G06820)"/>
    <property type="match status" value="1"/>
</dbReference>
<evidence type="ECO:0000259" key="16">
    <source>
        <dbReference type="PROSITE" id="PS51747"/>
    </source>
</evidence>
<evidence type="ECO:0000256" key="7">
    <source>
        <dbReference type="ARBA" id="ARBA00022723"/>
    </source>
</evidence>
<comment type="similarity">
    <text evidence="4 14">In the N-terminal section; belongs to the cytidine and deoxycytidylate deaminase family.</text>
</comment>
<protein>
    <recommendedName>
        <fullName evidence="14">Riboflavin biosynthesis protein RibD</fullName>
    </recommendedName>
    <domain>
        <recommendedName>
            <fullName evidence="14">Diaminohydroxyphosphoribosylaminopyrimidine deaminase</fullName>
            <shortName evidence="14">DRAP deaminase</shortName>
            <ecNumber evidence="14">3.5.4.26</ecNumber>
        </recommendedName>
        <alternativeName>
            <fullName evidence="14">Riboflavin-specific deaminase</fullName>
        </alternativeName>
    </domain>
    <domain>
        <recommendedName>
            <fullName evidence="14">5-amino-6-(5-phosphoribosylamino)uracil reductase</fullName>
            <ecNumber evidence="14">1.1.1.193</ecNumber>
        </recommendedName>
        <alternativeName>
            <fullName evidence="14">HTP reductase</fullName>
        </alternativeName>
    </domain>
</protein>
<keyword evidence="7 14" id="KW-0479">Metal-binding</keyword>
<dbReference type="Proteomes" id="UP000305109">
    <property type="component" value="Unassembled WGS sequence"/>
</dbReference>
<dbReference type="InterPro" id="IPR016192">
    <property type="entry name" value="APOBEC/CMP_deaminase_Zn-bd"/>
</dbReference>
<dbReference type="InterPro" id="IPR024072">
    <property type="entry name" value="DHFR-like_dom_sf"/>
</dbReference>
<organism evidence="17 18">
    <name type="scientific">Rhodococcus oryzae</name>
    <dbReference type="NCBI Taxonomy" id="2571143"/>
    <lineage>
        <taxon>Bacteria</taxon>
        <taxon>Bacillati</taxon>
        <taxon>Actinomycetota</taxon>
        <taxon>Actinomycetes</taxon>
        <taxon>Mycobacteriales</taxon>
        <taxon>Nocardiaceae</taxon>
        <taxon>Rhodococcus</taxon>
    </lineage>
</organism>
<dbReference type="InterPro" id="IPR002125">
    <property type="entry name" value="CMP_dCMP_dom"/>
</dbReference>
<evidence type="ECO:0000256" key="14">
    <source>
        <dbReference type="PIRNR" id="PIRNR006769"/>
    </source>
</evidence>
<dbReference type="GO" id="GO:0008835">
    <property type="term" value="F:diaminohydroxyphosphoribosylaminopyrimidine deaminase activity"/>
    <property type="evidence" value="ECO:0007669"/>
    <property type="project" value="UniProtKB-EC"/>
</dbReference>
<evidence type="ECO:0000256" key="3">
    <source>
        <dbReference type="ARBA" id="ARBA00004910"/>
    </source>
</evidence>
<dbReference type="PROSITE" id="PS51747">
    <property type="entry name" value="CYT_DCMP_DEAMINASES_2"/>
    <property type="match status" value="1"/>
</dbReference>
<keyword evidence="14 17" id="KW-0378">Hydrolase</keyword>
<evidence type="ECO:0000313" key="17">
    <source>
        <dbReference type="EMBL" id="TJZ78313.1"/>
    </source>
</evidence>
<dbReference type="PROSITE" id="PS00903">
    <property type="entry name" value="CYT_DCMP_DEAMINASES_1"/>
    <property type="match status" value="1"/>
</dbReference>
<accession>A0ABY2RNR3</accession>
<keyword evidence="8 14" id="KW-0862">Zinc</keyword>
<comment type="catalytic activity">
    <reaction evidence="13 14">
        <text>2,5-diamino-6-hydroxy-4-(5-phosphoribosylamino)-pyrimidine + H2O + H(+) = 5-amino-6-(5-phospho-D-ribosylamino)uracil + NH4(+)</text>
        <dbReference type="Rhea" id="RHEA:21868"/>
        <dbReference type="ChEBI" id="CHEBI:15377"/>
        <dbReference type="ChEBI" id="CHEBI:15378"/>
        <dbReference type="ChEBI" id="CHEBI:28938"/>
        <dbReference type="ChEBI" id="CHEBI:58453"/>
        <dbReference type="ChEBI" id="CHEBI:58614"/>
        <dbReference type="EC" id="3.5.4.26"/>
    </reaction>
</comment>
<dbReference type="Gene3D" id="3.40.140.10">
    <property type="entry name" value="Cytidine Deaminase, domain 2"/>
    <property type="match status" value="1"/>
</dbReference>
<evidence type="ECO:0000256" key="9">
    <source>
        <dbReference type="ARBA" id="ARBA00022857"/>
    </source>
</evidence>
<evidence type="ECO:0000256" key="2">
    <source>
        <dbReference type="ARBA" id="ARBA00004882"/>
    </source>
</evidence>
<keyword evidence="6 14" id="KW-0686">Riboflavin biosynthesis</keyword>
<keyword evidence="9 14" id="KW-0521">NADP</keyword>
<evidence type="ECO:0000256" key="13">
    <source>
        <dbReference type="ARBA" id="ARBA00049886"/>
    </source>
</evidence>
<dbReference type="InterPro" id="IPR002734">
    <property type="entry name" value="RibDG_C"/>
</dbReference>
<keyword evidence="10 14" id="KW-0560">Oxidoreductase</keyword>
<comment type="pathway">
    <text evidence="2 14">Cofactor biosynthesis; riboflavin biosynthesis; 5-amino-6-(D-ribitylamino)uracil from GTP: step 2/4.</text>
</comment>
<dbReference type="SUPFAM" id="SSF53597">
    <property type="entry name" value="Dihydrofolate reductase-like"/>
    <property type="match status" value="1"/>
</dbReference>
<sequence length="363" mass="37250">MPGPRRAPGAEPTASEAAALRLAVDAAERVRGTTSPNPPVGAVILDETGAVVGVGATSPVGGPHAEVMALRVAGSRARGGTAVVTLEPCNHQGRTGPCALALIEAGVSRVLFAVDDPHPQAAGGAQTLRSAGIDVLPGFGAQDVELGPLRAWLHRQRTGRSHVTWKFAASLDGRSAAADGTSQWITGPEARARVHGERAKLDAIVVGTGTVLADDPWLTARNPDGSLAGHQPVRVVVGEREIPASARVLDDAAPTLVLRTRNPREVVAALADLPDVLLEGGPRLAGAFLEAGLVDRILAFLSPVLLGAGAAAVEDAGVTNIAQALRFHRESVETLGPDLLLSLTPGDGGVRAEDENEQNSTNN</sequence>
<dbReference type="Pfam" id="PF00383">
    <property type="entry name" value="dCMP_cyt_deam_1"/>
    <property type="match status" value="1"/>
</dbReference>
<comment type="pathway">
    <text evidence="3 14">Cofactor biosynthesis; riboflavin biosynthesis; 5-amino-6-(D-ribitylamino)uracil from GTP: step 3/4.</text>
</comment>
<evidence type="ECO:0000256" key="10">
    <source>
        <dbReference type="ARBA" id="ARBA00023002"/>
    </source>
</evidence>
<name>A0ABY2RNR3_9NOCA</name>
<dbReference type="Gene3D" id="3.40.430.10">
    <property type="entry name" value="Dihydrofolate Reductase, subunit A"/>
    <property type="match status" value="1"/>
</dbReference>
<feature type="region of interest" description="Disordered" evidence="15">
    <location>
        <begin position="344"/>
        <end position="363"/>
    </location>
</feature>
<dbReference type="NCBIfam" id="TIGR00326">
    <property type="entry name" value="eubact_ribD"/>
    <property type="match status" value="1"/>
</dbReference>
<dbReference type="Pfam" id="PF01872">
    <property type="entry name" value="RibD_C"/>
    <property type="match status" value="1"/>
</dbReference>
<comment type="similarity">
    <text evidence="5 14">In the C-terminal section; belongs to the HTP reductase family.</text>
</comment>
<evidence type="ECO:0000256" key="6">
    <source>
        <dbReference type="ARBA" id="ARBA00022619"/>
    </source>
</evidence>
<evidence type="ECO:0000256" key="4">
    <source>
        <dbReference type="ARBA" id="ARBA00005259"/>
    </source>
</evidence>
<dbReference type="EMBL" id="SUMD01000004">
    <property type="protein sequence ID" value="TJZ78313.1"/>
    <property type="molecule type" value="Genomic_DNA"/>
</dbReference>
<comment type="caution">
    <text evidence="17">The sequence shown here is derived from an EMBL/GenBank/DDBJ whole genome shotgun (WGS) entry which is preliminary data.</text>
</comment>
<dbReference type="SUPFAM" id="SSF53927">
    <property type="entry name" value="Cytidine deaminase-like"/>
    <property type="match status" value="1"/>
</dbReference>
<evidence type="ECO:0000256" key="5">
    <source>
        <dbReference type="ARBA" id="ARBA00007417"/>
    </source>
</evidence>
<dbReference type="InterPro" id="IPR004794">
    <property type="entry name" value="Eubact_RibD"/>
</dbReference>
<gene>
    <name evidence="17" type="primary">ribD</name>
    <name evidence="17" type="ORF">FCG67_09655</name>
</gene>
<evidence type="ECO:0000256" key="8">
    <source>
        <dbReference type="ARBA" id="ARBA00022833"/>
    </source>
</evidence>
<comment type="function">
    <text evidence="1 14">Converts 2,5-diamino-6-(ribosylamino)-4(3h)-pyrimidinone 5'-phosphate into 5-amino-6-(ribosylamino)-2,4(1h,3h)-pyrimidinedione 5'-phosphate.</text>
</comment>